<gene>
    <name evidence="2" type="ORF">FLO80_00810</name>
</gene>
<dbReference type="Proteomes" id="UP000325291">
    <property type="component" value="Unassembled WGS sequence"/>
</dbReference>
<comment type="caution">
    <text evidence="2">The sequence shown here is derived from an EMBL/GenBank/DDBJ whole genome shotgun (WGS) entry which is preliminary data.</text>
</comment>
<keyword evidence="1" id="KW-1133">Transmembrane helix</keyword>
<evidence type="ECO:0000256" key="1">
    <source>
        <dbReference type="SAM" id="Phobius"/>
    </source>
</evidence>
<evidence type="ECO:0000313" key="3">
    <source>
        <dbReference type="Proteomes" id="UP000325291"/>
    </source>
</evidence>
<keyword evidence="3" id="KW-1185">Reference proteome</keyword>
<dbReference type="EMBL" id="VINQ01000001">
    <property type="protein sequence ID" value="KAA0920749.1"/>
    <property type="molecule type" value="Genomic_DNA"/>
</dbReference>
<feature type="transmembrane region" description="Helical" evidence="1">
    <location>
        <begin position="26"/>
        <end position="46"/>
    </location>
</feature>
<evidence type="ECO:0000313" key="2">
    <source>
        <dbReference type="EMBL" id="KAA0920749.1"/>
    </source>
</evidence>
<keyword evidence="1" id="KW-0472">Membrane</keyword>
<protein>
    <submittedName>
        <fullName evidence="2">Uncharacterized protein</fullName>
    </submittedName>
</protein>
<name>A0A5A9ZUB2_9RHOB</name>
<keyword evidence="1" id="KW-0812">Transmembrane</keyword>
<feature type="transmembrane region" description="Helical" evidence="1">
    <location>
        <begin position="52"/>
        <end position="76"/>
    </location>
</feature>
<sequence length="160" mass="17027">MVAISETRDAQHDPAIAIPGHATSGIMGAVGGAALLIAAIGLWLWPGASWDPLLMLVKMGLSLFLLCGGMMFLMAARRPSHPEVRLDARRGCLRLIERDAGAVIREIEISYDDLSEVDLRDGMLIARDHHGQAVVAMPVEHSGDIDAIRAALGPGFARAA</sequence>
<proteinExistence type="predicted"/>
<dbReference type="AlphaFoldDB" id="A0A5A9ZUB2"/>
<dbReference type="RefSeq" id="WP_111362220.1">
    <property type="nucleotide sequence ID" value="NZ_VINQ01000001.1"/>
</dbReference>
<accession>A0A5A9ZUB2</accession>
<organism evidence="2 3">
    <name type="scientific">Aquicoccus porphyridii</name>
    <dbReference type="NCBI Taxonomy" id="1852029"/>
    <lineage>
        <taxon>Bacteria</taxon>
        <taxon>Pseudomonadati</taxon>
        <taxon>Pseudomonadota</taxon>
        <taxon>Alphaproteobacteria</taxon>
        <taxon>Rhodobacterales</taxon>
        <taxon>Paracoccaceae</taxon>
        <taxon>Aquicoccus</taxon>
    </lineage>
</organism>
<reference evidence="2 3" key="1">
    <citation type="submission" date="2019-07" db="EMBL/GenBank/DDBJ databases">
        <title>Aquicoccus porphyridii gen. nov., sp. nov., isolated from a small marine red alga, Porphyridium marinum.</title>
        <authorList>
            <person name="Liu L."/>
        </authorList>
    </citation>
    <scope>NUCLEOTIDE SEQUENCE [LARGE SCALE GENOMIC DNA]</scope>
    <source>
        <strain evidence="2 3">L1 8-17</strain>
    </source>
</reference>